<protein>
    <submittedName>
        <fullName evidence="2">Uncharacterized protein</fullName>
    </submittedName>
</protein>
<proteinExistence type="predicted"/>
<accession>A0A433DD30</accession>
<dbReference type="PANTHER" id="PTHR24111:SF0">
    <property type="entry name" value="LEUCINE-RICH REPEAT-CONTAINING PROTEIN"/>
    <property type="match status" value="1"/>
</dbReference>
<dbReference type="AlphaFoldDB" id="A0A433DD30"/>
<dbReference type="SUPFAM" id="SSF52047">
    <property type="entry name" value="RNI-like"/>
    <property type="match status" value="1"/>
</dbReference>
<dbReference type="InterPro" id="IPR032675">
    <property type="entry name" value="LRR_dom_sf"/>
</dbReference>
<name>A0A433DD30_9FUNG</name>
<dbReference type="EMBL" id="RBNI01003003">
    <property type="protein sequence ID" value="RUP48752.1"/>
    <property type="molecule type" value="Genomic_DNA"/>
</dbReference>
<comment type="caution">
    <text evidence="2">The sequence shown here is derived from an EMBL/GenBank/DDBJ whole genome shotgun (WGS) entry which is preliminary data.</text>
</comment>
<evidence type="ECO:0000256" key="1">
    <source>
        <dbReference type="ARBA" id="ARBA00022737"/>
    </source>
</evidence>
<dbReference type="Proteomes" id="UP000268093">
    <property type="component" value="Unassembled WGS sequence"/>
</dbReference>
<reference evidence="2 3" key="1">
    <citation type="journal article" date="2018" name="New Phytol.">
        <title>Phylogenomics of Endogonaceae and evolution of mycorrhizas within Mucoromycota.</title>
        <authorList>
            <person name="Chang Y."/>
            <person name="Desiro A."/>
            <person name="Na H."/>
            <person name="Sandor L."/>
            <person name="Lipzen A."/>
            <person name="Clum A."/>
            <person name="Barry K."/>
            <person name="Grigoriev I.V."/>
            <person name="Martin F.M."/>
            <person name="Stajich J.E."/>
            <person name="Smith M.E."/>
            <person name="Bonito G."/>
            <person name="Spatafora J.W."/>
        </authorList>
    </citation>
    <scope>NUCLEOTIDE SEQUENCE [LARGE SCALE GENOMIC DNA]</scope>
    <source>
        <strain evidence="2 3">GMNB39</strain>
    </source>
</reference>
<evidence type="ECO:0000313" key="3">
    <source>
        <dbReference type="Proteomes" id="UP000268093"/>
    </source>
</evidence>
<keyword evidence="1" id="KW-0677">Repeat</keyword>
<gene>
    <name evidence="2" type="ORF">BC936DRAFT_144057</name>
</gene>
<sequence>MNITKMNSFVPNCSQIGVKETSALAEALKMNTGLPNLNLEDNNIGGMGASALAEALTMNTSLQDIDLGCM</sequence>
<dbReference type="OrthoDB" id="120976at2759"/>
<keyword evidence="3" id="KW-1185">Reference proteome</keyword>
<dbReference type="Gene3D" id="3.80.10.10">
    <property type="entry name" value="Ribonuclease Inhibitor"/>
    <property type="match status" value="1"/>
</dbReference>
<evidence type="ECO:0000313" key="2">
    <source>
        <dbReference type="EMBL" id="RUP48752.1"/>
    </source>
</evidence>
<dbReference type="PANTHER" id="PTHR24111">
    <property type="entry name" value="LEUCINE-RICH REPEAT-CONTAINING PROTEIN 34"/>
    <property type="match status" value="1"/>
</dbReference>
<organism evidence="2 3">
    <name type="scientific">Jimgerdemannia flammicorona</name>
    <dbReference type="NCBI Taxonomy" id="994334"/>
    <lineage>
        <taxon>Eukaryota</taxon>
        <taxon>Fungi</taxon>
        <taxon>Fungi incertae sedis</taxon>
        <taxon>Mucoromycota</taxon>
        <taxon>Mucoromycotina</taxon>
        <taxon>Endogonomycetes</taxon>
        <taxon>Endogonales</taxon>
        <taxon>Endogonaceae</taxon>
        <taxon>Jimgerdemannia</taxon>
    </lineage>
</organism>
<dbReference type="InterPro" id="IPR052201">
    <property type="entry name" value="LRR-containing_regulator"/>
</dbReference>